<evidence type="ECO:0000313" key="3">
    <source>
        <dbReference type="Proteomes" id="UP000807159"/>
    </source>
</evidence>
<keyword evidence="3" id="KW-1185">Reference proteome</keyword>
<name>A0A8T2WR52_POPDE</name>
<accession>A0A8T2WR52</accession>
<feature type="compositionally biased region" description="Basic and acidic residues" evidence="1">
    <location>
        <begin position="28"/>
        <end position="45"/>
    </location>
</feature>
<feature type="non-terminal residue" evidence="2">
    <location>
        <position position="1"/>
    </location>
</feature>
<proteinExistence type="predicted"/>
<feature type="region of interest" description="Disordered" evidence="1">
    <location>
        <begin position="26"/>
        <end position="54"/>
    </location>
</feature>
<sequence>IFEFLNREPHSRLGEPVALKLKSACKGVKRENKSPSPSKKQEHEPPSLAYIDPY</sequence>
<protein>
    <submittedName>
        <fullName evidence="2">Uncharacterized protein</fullName>
    </submittedName>
</protein>
<gene>
    <name evidence="2" type="ORF">H0E87_028290</name>
</gene>
<comment type="caution">
    <text evidence="2">The sequence shown here is derived from an EMBL/GenBank/DDBJ whole genome shotgun (WGS) entry which is preliminary data.</text>
</comment>
<evidence type="ECO:0000313" key="2">
    <source>
        <dbReference type="EMBL" id="KAH8483815.1"/>
    </source>
</evidence>
<dbReference type="EMBL" id="JACEGQ020000017">
    <property type="protein sequence ID" value="KAH8483815.1"/>
    <property type="molecule type" value="Genomic_DNA"/>
</dbReference>
<feature type="non-terminal residue" evidence="2">
    <location>
        <position position="54"/>
    </location>
</feature>
<reference evidence="2" key="1">
    <citation type="journal article" date="2021" name="J. Hered.">
        <title>Genome Assembly of Salicaceae Populus deltoides (Eastern Cottonwood) I-69 Based on Nanopore Sequencing and Hi-C Technologies.</title>
        <authorList>
            <person name="Bai S."/>
            <person name="Wu H."/>
            <person name="Zhang J."/>
            <person name="Pan Z."/>
            <person name="Zhao W."/>
            <person name="Li Z."/>
            <person name="Tong C."/>
        </authorList>
    </citation>
    <scope>NUCLEOTIDE SEQUENCE</scope>
    <source>
        <tissue evidence="2">Leaf</tissue>
    </source>
</reference>
<dbReference type="Proteomes" id="UP000807159">
    <property type="component" value="Chromosome 17"/>
</dbReference>
<dbReference type="AlphaFoldDB" id="A0A8T2WR52"/>
<evidence type="ECO:0000256" key="1">
    <source>
        <dbReference type="SAM" id="MobiDB-lite"/>
    </source>
</evidence>
<organism evidence="2 3">
    <name type="scientific">Populus deltoides</name>
    <name type="common">Eastern poplar</name>
    <name type="synonym">Eastern cottonwood</name>
    <dbReference type="NCBI Taxonomy" id="3696"/>
    <lineage>
        <taxon>Eukaryota</taxon>
        <taxon>Viridiplantae</taxon>
        <taxon>Streptophyta</taxon>
        <taxon>Embryophyta</taxon>
        <taxon>Tracheophyta</taxon>
        <taxon>Spermatophyta</taxon>
        <taxon>Magnoliopsida</taxon>
        <taxon>eudicotyledons</taxon>
        <taxon>Gunneridae</taxon>
        <taxon>Pentapetalae</taxon>
        <taxon>rosids</taxon>
        <taxon>fabids</taxon>
        <taxon>Malpighiales</taxon>
        <taxon>Salicaceae</taxon>
        <taxon>Saliceae</taxon>
        <taxon>Populus</taxon>
    </lineage>
</organism>